<dbReference type="Gene3D" id="1.10.472.10">
    <property type="entry name" value="Cyclin-like"/>
    <property type="match status" value="2"/>
</dbReference>
<protein>
    <recommendedName>
        <fullName evidence="2">Cyclin N-terminal domain-containing protein</fullName>
    </recommendedName>
</protein>
<dbReference type="InterPro" id="IPR006671">
    <property type="entry name" value="Cyclin_N"/>
</dbReference>
<dbReference type="FunFam" id="1.10.472.10:FF:000093">
    <property type="entry name" value="Predicted protein"/>
    <property type="match status" value="1"/>
</dbReference>
<proteinExistence type="predicted"/>
<dbReference type="EMBL" id="JALLAZ020001579">
    <property type="protein sequence ID" value="KAL3772359.1"/>
    <property type="molecule type" value="Genomic_DNA"/>
</dbReference>
<dbReference type="PANTHER" id="PTHR10177">
    <property type="entry name" value="CYCLINS"/>
    <property type="match status" value="1"/>
</dbReference>
<accession>A0ABD3N8F7</accession>
<dbReference type="Proteomes" id="UP001530315">
    <property type="component" value="Unassembled WGS sequence"/>
</dbReference>
<gene>
    <name evidence="3" type="ORF">ACHAW5_010361</name>
</gene>
<keyword evidence="4" id="KW-1185">Reference proteome</keyword>
<evidence type="ECO:0000256" key="1">
    <source>
        <dbReference type="SAM" id="MobiDB-lite"/>
    </source>
</evidence>
<dbReference type="InterPro" id="IPR036915">
    <property type="entry name" value="Cyclin-like_sf"/>
</dbReference>
<organism evidence="3 4">
    <name type="scientific">Stephanodiscus triporus</name>
    <dbReference type="NCBI Taxonomy" id="2934178"/>
    <lineage>
        <taxon>Eukaryota</taxon>
        <taxon>Sar</taxon>
        <taxon>Stramenopiles</taxon>
        <taxon>Ochrophyta</taxon>
        <taxon>Bacillariophyta</taxon>
        <taxon>Coscinodiscophyceae</taxon>
        <taxon>Thalassiosirophycidae</taxon>
        <taxon>Stephanodiscales</taxon>
        <taxon>Stephanodiscaceae</taxon>
        <taxon>Stephanodiscus</taxon>
    </lineage>
</organism>
<reference evidence="3 4" key="1">
    <citation type="submission" date="2024-10" db="EMBL/GenBank/DDBJ databases">
        <title>Updated reference genomes for cyclostephanoid diatoms.</title>
        <authorList>
            <person name="Roberts W.R."/>
            <person name="Alverson A.J."/>
        </authorList>
    </citation>
    <scope>NUCLEOTIDE SEQUENCE [LARGE SCALE GENOMIC DNA]</scope>
    <source>
        <strain evidence="3 4">AJA276-08</strain>
    </source>
</reference>
<dbReference type="InterPro" id="IPR039361">
    <property type="entry name" value="Cyclin"/>
</dbReference>
<comment type="caution">
    <text evidence="3">The sequence shown here is derived from an EMBL/GenBank/DDBJ whole genome shotgun (WGS) entry which is preliminary data.</text>
</comment>
<name>A0ABD3N8F7_9STRA</name>
<evidence type="ECO:0000259" key="2">
    <source>
        <dbReference type="Pfam" id="PF00134"/>
    </source>
</evidence>
<dbReference type="SUPFAM" id="SSF47954">
    <property type="entry name" value="Cyclin-like"/>
    <property type="match status" value="1"/>
</dbReference>
<evidence type="ECO:0000313" key="4">
    <source>
        <dbReference type="Proteomes" id="UP001530315"/>
    </source>
</evidence>
<evidence type="ECO:0000313" key="3">
    <source>
        <dbReference type="EMBL" id="KAL3772359.1"/>
    </source>
</evidence>
<feature type="region of interest" description="Disordered" evidence="1">
    <location>
        <begin position="312"/>
        <end position="333"/>
    </location>
</feature>
<dbReference type="AlphaFoldDB" id="A0ABD3N8F7"/>
<sequence length="359" mass="39796">MIHPQPQHLLPSKDDPSYLFDHLLFMQEQESSHYRGTGNYLSTLHLHGKANVTPDDRRTMISWSFAIVDVCSIDREMACIGASYFDRFMSTSAVGAADAMLSRRSFQLAFITCLVVALKCRGGMQIDSHFVSDVICRDQYDEVEINATEMEVLRALSWRLNGPSPHEFVNGLIALMPPSPDGTMTTSLAAASRVHVEAALLDNGCVGKPASSLAQAAILAAVRESNVVDALHPIDVLTWMSGISLVTSATSGCVDGHAKHILIEGLADMVKRRLFTRSPPAYADDDIVNDIDQTPRIDYSLGLDMNVIPRSFDEDDDYYDDDDNDDDDDDDDELIGSVTPLHRERRQREILFICQPTLC</sequence>
<feature type="compositionally biased region" description="Acidic residues" evidence="1">
    <location>
        <begin position="313"/>
        <end position="333"/>
    </location>
</feature>
<feature type="domain" description="Cyclin N-terminal" evidence="2">
    <location>
        <begin position="25"/>
        <end position="161"/>
    </location>
</feature>
<dbReference type="Pfam" id="PF00134">
    <property type="entry name" value="Cyclin_N"/>
    <property type="match status" value="1"/>
</dbReference>